<sequence>MWDGMYHHMANKWRKEDVINEDEDVKDEEKLQKREEVGVSSNVLCSSNYSALRFHKFHPGFDIQERESGANQRQRVKRQSNYITCMYHCSIFSNVDGLETNDFCLSHLKPLRSIKK</sequence>
<proteinExistence type="predicted"/>
<organism evidence="1 2">
    <name type="scientific">Anisodus acutangulus</name>
    <dbReference type="NCBI Taxonomy" id="402998"/>
    <lineage>
        <taxon>Eukaryota</taxon>
        <taxon>Viridiplantae</taxon>
        <taxon>Streptophyta</taxon>
        <taxon>Embryophyta</taxon>
        <taxon>Tracheophyta</taxon>
        <taxon>Spermatophyta</taxon>
        <taxon>Magnoliopsida</taxon>
        <taxon>eudicotyledons</taxon>
        <taxon>Gunneridae</taxon>
        <taxon>Pentapetalae</taxon>
        <taxon>asterids</taxon>
        <taxon>lamiids</taxon>
        <taxon>Solanales</taxon>
        <taxon>Solanaceae</taxon>
        <taxon>Solanoideae</taxon>
        <taxon>Hyoscyameae</taxon>
        <taxon>Anisodus</taxon>
    </lineage>
</organism>
<keyword evidence="2" id="KW-1185">Reference proteome</keyword>
<name>A0A9Q1RFI2_9SOLA</name>
<reference evidence="2" key="1">
    <citation type="journal article" date="2023" name="Proc. Natl. Acad. Sci. U.S.A.">
        <title>Genomic and structural basis for evolution of tropane alkaloid biosynthesis.</title>
        <authorList>
            <person name="Wanga Y.-J."/>
            <person name="Taina T."/>
            <person name="Yua J.-Y."/>
            <person name="Lia J."/>
            <person name="Xua B."/>
            <person name="Chenc J."/>
            <person name="D'Auriad J.C."/>
            <person name="Huanga J.-P."/>
            <person name="Huanga S.-X."/>
        </authorList>
    </citation>
    <scope>NUCLEOTIDE SEQUENCE [LARGE SCALE GENOMIC DNA]</scope>
    <source>
        <strain evidence="2">cv. KIB-2019</strain>
    </source>
</reference>
<gene>
    <name evidence="1" type="ORF">K7X08_024262</name>
</gene>
<dbReference type="EMBL" id="JAJAGQ010000009">
    <property type="protein sequence ID" value="KAJ8553584.1"/>
    <property type="molecule type" value="Genomic_DNA"/>
</dbReference>
<evidence type="ECO:0000313" key="1">
    <source>
        <dbReference type="EMBL" id="KAJ8553584.1"/>
    </source>
</evidence>
<protein>
    <submittedName>
        <fullName evidence="1">Uncharacterized protein</fullName>
    </submittedName>
</protein>
<evidence type="ECO:0000313" key="2">
    <source>
        <dbReference type="Proteomes" id="UP001152561"/>
    </source>
</evidence>
<accession>A0A9Q1RFI2</accession>
<dbReference type="Proteomes" id="UP001152561">
    <property type="component" value="Unassembled WGS sequence"/>
</dbReference>
<dbReference type="AlphaFoldDB" id="A0A9Q1RFI2"/>
<comment type="caution">
    <text evidence="1">The sequence shown here is derived from an EMBL/GenBank/DDBJ whole genome shotgun (WGS) entry which is preliminary data.</text>
</comment>